<keyword evidence="1" id="KW-0812">Transmembrane</keyword>
<keyword evidence="1" id="KW-0472">Membrane</keyword>
<name>A0A1F6G316_9BACT</name>
<keyword evidence="1" id="KW-1133">Transmembrane helix</keyword>
<accession>A0A1F6G316</accession>
<organism evidence="2 3">
    <name type="scientific">Candidatus Kuenenbacteria bacterium RIFCSPLOWO2_12_FULL_42_13</name>
    <dbReference type="NCBI Taxonomy" id="1798565"/>
    <lineage>
        <taxon>Bacteria</taxon>
        <taxon>Candidatus Kueneniibacteriota</taxon>
    </lineage>
</organism>
<dbReference type="Proteomes" id="UP000177320">
    <property type="component" value="Unassembled WGS sequence"/>
</dbReference>
<reference evidence="2 3" key="1">
    <citation type="journal article" date="2016" name="Nat. Commun.">
        <title>Thousands of microbial genomes shed light on interconnected biogeochemical processes in an aquifer system.</title>
        <authorList>
            <person name="Anantharaman K."/>
            <person name="Brown C.T."/>
            <person name="Hug L.A."/>
            <person name="Sharon I."/>
            <person name="Castelle C.J."/>
            <person name="Probst A.J."/>
            <person name="Thomas B.C."/>
            <person name="Singh A."/>
            <person name="Wilkins M.J."/>
            <person name="Karaoz U."/>
            <person name="Brodie E.L."/>
            <person name="Williams K.H."/>
            <person name="Hubbard S.S."/>
            <person name="Banfield J.F."/>
        </authorList>
    </citation>
    <scope>NUCLEOTIDE SEQUENCE [LARGE SCALE GENOMIC DNA]</scope>
</reference>
<dbReference type="AlphaFoldDB" id="A0A1F6G316"/>
<evidence type="ECO:0000313" key="2">
    <source>
        <dbReference type="EMBL" id="OGG92512.1"/>
    </source>
</evidence>
<proteinExistence type="predicted"/>
<evidence type="ECO:0008006" key="4">
    <source>
        <dbReference type="Google" id="ProtNLM"/>
    </source>
</evidence>
<feature type="transmembrane region" description="Helical" evidence="1">
    <location>
        <begin position="6"/>
        <end position="25"/>
    </location>
</feature>
<evidence type="ECO:0000313" key="3">
    <source>
        <dbReference type="Proteomes" id="UP000177320"/>
    </source>
</evidence>
<sequence length="155" mass="16286">MNKKIIPIMIAVIIIAGAGGFYGGMKYSQSKNQNSGRNMAGFFADSESGNGQQRMRIFAGENAGNIAGQRADGEFASGEILAKDEQSLTIKLRDGGSKIVFYSGSTEVMKTATGTPAELKIGDTITTIGSANQDGSITAQSIQMRPEMPISSPVN</sequence>
<evidence type="ECO:0000256" key="1">
    <source>
        <dbReference type="SAM" id="Phobius"/>
    </source>
</evidence>
<dbReference type="EMBL" id="MFNA01000001">
    <property type="protein sequence ID" value="OGG92512.1"/>
    <property type="molecule type" value="Genomic_DNA"/>
</dbReference>
<gene>
    <name evidence="2" type="ORF">A3H03_00895</name>
</gene>
<comment type="caution">
    <text evidence="2">The sequence shown here is derived from an EMBL/GenBank/DDBJ whole genome shotgun (WGS) entry which is preliminary data.</text>
</comment>
<protein>
    <recommendedName>
        <fullName evidence="4">DUF5666 domain-containing protein</fullName>
    </recommendedName>
</protein>